<feature type="compositionally biased region" description="Low complexity" evidence="7">
    <location>
        <begin position="383"/>
        <end position="394"/>
    </location>
</feature>
<feature type="compositionally biased region" description="Polar residues" evidence="7">
    <location>
        <begin position="197"/>
        <end position="208"/>
    </location>
</feature>
<feature type="compositionally biased region" description="Polar residues" evidence="7">
    <location>
        <begin position="217"/>
        <end position="228"/>
    </location>
</feature>
<feature type="compositionally biased region" description="Basic and acidic residues" evidence="7">
    <location>
        <begin position="331"/>
        <end position="356"/>
    </location>
</feature>
<organism evidence="9 10">
    <name type="scientific">Tothia fuscella</name>
    <dbReference type="NCBI Taxonomy" id="1048955"/>
    <lineage>
        <taxon>Eukaryota</taxon>
        <taxon>Fungi</taxon>
        <taxon>Dikarya</taxon>
        <taxon>Ascomycota</taxon>
        <taxon>Pezizomycotina</taxon>
        <taxon>Dothideomycetes</taxon>
        <taxon>Pleosporomycetidae</taxon>
        <taxon>Venturiales</taxon>
        <taxon>Cylindrosympodiaceae</taxon>
        <taxon>Tothia</taxon>
    </lineage>
</organism>
<dbReference type="Gene3D" id="1.10.10.2570">
    <property type="match status" value="1"/>
</dbReference>
<dbReference type="AlphaFoldDB" id="A0A9P4P1G5"/>
<feature type="compositionally biased region" description="Low complexity" evidence="7">
    <location>
        <begin position="243"/>
        <end position="265"/>
    </location>
</feature>
<feature type="domain" description="Atg29 N-terminal" evidence="8">
    <location>
        <begin position="51"/>
        <end position="103"/>
    </location>
</feature>
<dbReference type="GO" id="GO:0000407">
    <property type="term" value="C:phagophore assembly site"/>
    <property type="evidence" value="ECO:0007669"/>
    <property type="project" value="UniProtKB-SubCell"/>
</dbReference>
<evidence type="ECO:0000256" key="4">
    <source>
        <dbReference type="ARBA" id="ARBA00022448"/>
    </source>
</evidence>
<evidence type="ECO:0000256" key="6">
    <source>
        <dbReference type="ARBA" id="ARBA00023006"/>
    </source>
</evidence>
<dbReference type="PANTHER" id="PTHR40012:SF1">
    <property type="entry name" value="AUTOPHAGY-RELATED PROTEIN 29"/>
    <property type="match status" value="1"/>
</dbReference>
<evidence type="ECO:0000313" key="10">
    <source>
        <dbReference type="Proteomes" id="UP000800235"/>
    </source>
</evidence>
<comment type="subcellular location">
    <subcellularLocation>
        <location evidence="1">Preautophagosomal structure</location>
    </subcellularLocation>
</comment>
<evidence type="ECO:0000256" key="7">
    <source>
        <dbReference type="SAM" id="MobiDB-lite"/>
    </source>
</evidence>
<feature type="region of interest" description="Disordered" evidence="7">
    <location>
        <begin position="1"/>
        <end position="47"/>
    </location>
</feature>
<feature type="compositionally biased region" description="Acidic residues" evidence="7">
    <location>
        <begin position="292"/>
        <end position="303"/>
    </location>
</feature>
<evidence type="ECO:0000256" key="2">
    <source>
        <dbReference type="ARBA" id="ARBA00010082"/>
    </source>
</evidence>
<comment type="similarity">
    <text evidence="2">Belongs to the ATG29 family.</text>
</comment>
<keyword evidence="10" id="KW-1185">Reference proteome</keyword>
<dbReference type="Pfam" id="PF18388">
    <property type="entry name" value="ATG29_N"/>
    <property type="match status" value="1"/>
</dbReference>
<dbReference type="Proteomes" id="UP000800235">
    <property type="component" value="Unassembled WGS sequence"/>
</dbReference>
<reference evidence="9" key="1">
    <citation type="journal article" date="2020" name="Stud. Mycol.">
        <title>101 Dothideomycetes genomes: a test case for predicting lifestyles and emergence of pathogens.</title>
        <authorList>
            <person name="Haridas S."/>
            <person name="Albert R."/>
            <person name="Binder M."/>
            <person name="Bloem J."/>
            <person name="Labutti K."/>
            <person name="Salamov A."/>
            <person name="Andreopoulos B."/>
            <person name="Baker S."/>
            <person name="Barry K."/>
            <person name="Bills G."/>
            <person name="Bluhm B."/>
            <person name="Cannon C."/>
            <person name="Castanera R."/>
            <person name="Culley D."/>
            <person name="Daum C."/>
            <person name="Ezra D."/>
            <person name="Gonzalez J."/>
            <person name="Henrissat B."/>
            <person name="Kuo A."/>
            <person name="Liang C."/>
            <person name="Lipzen A."/>
            <person name="Lutzoni F."/>
            <person name="Magnuson J."/>
            <person name="Mondo S."/>
            <person name="Nolan M."/>
            <person name="Ohm R."/>
            <person name="Pangilinan J."/>
            <person name="Park H.-J."/>
            <person name="Ramirez L."/>
            <person name="Alfaro M."/>
            <person name="Sun H."/>
            <person name="Tritt A."/>
            <person name="Yoshinaga Y."/>
            <person name="Zwiers L.-H."/>
            <person name="Turgeon B."/>
            <person name="Goodwin S."/>
            <person name="Spatafora J."/>
            <person name="Crous P."/>
            <person name="Grigoriev I."/>
        </authorList>
    </citation>
    <scope>NUCLEOTIDE SEQUENCE</scope>
    <source>
        <strain evidence="9">CBS 130266</strain>
    </source>
</reference>
<proteinExistence type="inferred from homology"/>
<feature type="region of interest" description="Disordered" evidence="7">
    <location>
        <begin position="131"/>
        <end position="449"/>
    </location>
</feature>
<accession>A0A9P4P1G5</accession>
<dbReference type="InterPro" id="IPR039362">
    <property type="entry name" value="ATG29_sf"/>
</dbReference>
<keyword evidence="6" id="KW-0072">Autophagy</keyword>
<dbReference type="InterPro" id="IPR040666">
    <property type="entry name" value="Atg29_N"/>
</dbReference>
<comment type="caution">
    <text evidence="9">The sequence shown here is derived from an EMBL/GenBank/DDBJ whole genome shotgun (WGS) entry which is preliminary data.</text>
</comment>
<evidence type="ECO:0000259" key="8">
    <source>
        <dbReference type="Pfam" id="PF18388"/>
    </source>
</evidence>
<keyword evidence="5" id="KW-0653">Protein transport</keyword>
<dbReference type="InterPro" id="IPR039113">
    <property type="entry name" value="ATG29"/>
</dbReference>
<feature type="compositionally biased region" description="Polar residues" evidence="7">
    <location>
        <begin position="432"/>
        <end position="449"/>
    </location>
</feature>
<dbReference type="GO" id="GO:0015031">
    <property type="term" value="P:protein transport"/>
    <property type="evidence" value="ECO:0007669"/>
    <property type="project" value="UniProtKB-KW"/>
</dbReference>
<dbReference type="OrthoDB" id="21072at2759"/>
<evidence type="ECO:0000256" key="5">
    <source>
        <dbReference type="ARBA" id="ARBA00022927"/>
    </source>
</evidence>
<gene>
    <name evidence="9" type="ORF">EJ08DRAFT_645374</name>
</gene>
<evidence type="ECO:0000256" key="1">
    <source>
        <dbReference type="ARBA" id="ARBA00004329"/>
    </source>
</evidence>
<sequence>MPPSPSPSHNPTTAVKAQHARNSSGTASPRTDSKASKKQPTAPSPAPNVHYTLLIRLPFARGIFVDPPQVEWDANKDKRLWKLISKAKLGDINWEQRCEEFGVTAEFLTQQAAWLYERHLQHIQAQMSRIRPSNVASPAPGASGHPGLGGIPMKRLGSGGASRAPSSLSIRSRDSPIPKIDGSIPGTPRANAPPLSRTPSTNTITQSRHFLPPSPRQPVQRSFRTSNPPAAARKLDTAPLPYTTETGASSPTSSTTSTSSSESDTAAVKRSQMFRRPPPFSTHKKSTLSNVDDLDDEESEEDSPTFLPFAKATVTTTTAGQRPEDPSATLRDTDSDPRNRIPPSEQKRLVKDKEEEIGTESSQGSPAYKGKGKGKAPLTRMESSASSASSAPAPGETRQQHQKRRLDALSPRHRAELARLSPRRRGTKQDGSDGTPSMGSSFSDLDDTSITQSALEEALASNLRHGGASRLSTISHAFRSRYL</sequence>
<evidence type="ECO:0000256" key="3">
    <source>
        <dbReference type="ARBA" id="ARBA00013784"/>
    </source>
</evidence>
<feature type="compositionally biased region" description="Polar residues" evidence="7">
    <location>
        <begin position="9"/>
        <end position="30"/>
    </location>
</feature>
<dbReference type="GO" id="GO:0000045">
    <property type="term" value="P:autophagosome assembly"/>
    <property type="evidence" value="ECO:0007669"/>
    <property type="project" value="InterPro"/>
</dbReference>
<name>A0A9P4P1G5_9PEZI</name>
<dbReference type="EMBL" id="MU007012">
    <property type="protein sequence ID" value="KAF2435676.1"/>
    <property type="molecule type" value="Genomic_DNA"/>
</dbReference>
<evidence type="ECO:0000313" key="9">
    <source>
        <dbReference type="EMBL" id="KAF2435676.1"/>
    </source>
</evidence>
<protein>
    <recommendedName>
        <fullName evidence="3">Autophagy-related protein 29</fullName>
    </recommendedName>
</protein>
<keyword evidence="4" id="KW-0813">Transport</keyword>
<dbReference type="PANTHER" id="PTHR40012">
    <property type="entry name" value="AUTOPHAGY-RELATED PROTEIN 29"/>
    <property type="match status" value="1"/>
</dbReference>